<feature type="transmembrane region" description="Helical" evidence="7">
    <location>
        <begin position="216"/>
        <end position="235"/>
    </location>
</feature>
<keyword evidence="6 7" id="KW-0472">Membrane</keyword>
<accession>A0A4Q7NTH0</accession>
<dbReference type="Pfam" id="PF19053">
    <property type="entry name" value="EccD"/>
    <property type="match status" value="1"/>
</dbReference>
<dbReference type="Gene3D" id="3.10.20.90">
    <property type="entry name" value="Phosphatidylinositol 3-kinase Catalytic Subunit, Chain A, domain 1"/>
    <property type="match status" value="1"/>
</dbReference>
<evidence type="ECO:0000256" key="7">
    <source>
        <dbReference type="SAM" id="Phobius"/>
    </source>
</evidence>
<evidence type="ECO:0000256" key="3">
    <source>
        <dbReference type="ARBA" id="ARBA00022475"/>
    </source>
</evidence>
<dbReference type="InterPro" id="IPR006707">
    <property type="entry name" value="T7SS_EccD"/>
</dbReference>
<name>A0A4Q7NTH0_9ACTN</name>
<evidence type="ECO:0000256" key="6">
    <source>
        <dbReference type="ARBA" id="ARBA00023136"/>
    </source>
</evidence>
<proteinExistence type="inferred from homology"/>
<comment type="similarity">
    <text evidence="2">Belongs to the EccD/Snm4 family.</text>
</comment>
<organism evidence="9 10">
    <name type="scientific">Motilibacter rhizosphaerae</name>
    <dbReference type="NCBI Taxonomy" id="598652"/>
    <lineage>
        <taxon>Bacteria</taxon>
        <taxon>Bacillati</taxon>
        <taxon>Actinomycetota</taxon>
        <taxon>Actinomycetes</taxon>
        <taxon>Motilibacterales</taxon>
        <taxon>Motilibacteraceae</taxon>
        <taxon>Motilibacter</taxon>
    </lineage>
</organism>
<dbReference type="RefSeq" id="WP_165400244.1">
    <property type="nucleotide sequence ID" value="NZ_SGXD01000002.1"/>
</dbReference>
<dbReference type="AlphaFoldDB" id="A0A4Q7NTH0"/>
<keyword evidence="3" id="KW-1003">Cell membrane</keyword>
<feature type="transmembrane region" description="Helical" evidence="7">
    <location>
        <begin position="156"/>
        <end position="179"/>
    </location>
</feature>
<sequence length="470" mass="45617">MAISDTAGLTRVTVVAPHTRVDLALPHAATVAELLVPLLRVTGEDLSSPALPDAPWTLSRFGAPALDPGRSIESHGVRDGEVLYLAPAPQAAPPPVFDDVVDAVATASGDPHRRWSSLSTRTAGLLCALAALLAGALVGVLAVGHGSPSTATAVSTTAACGGAALVLLVLAALVARAYADTLGAAVASSGAVAYAAATGVCAVVLAGSAATGREALAAGGGLALLAVVLGLLAVGDFAAAHLGAALAALGAAAAGAGAVASGSRPEDVAAVVAPVALALQAVLPALALRLARLPLPRLPADLTGQARDDEALAGVDALVRSRLAAEVLSALLLGSAAVTAAAGAVLALDGGTAARWLAGVLAAALLLRTRTHPARLERAGLLVAGLVPAAALVGVLVAGASGPVRAAAALPALGVVGLVVLLATLGGTGREPSPYWWRLLDLLEVVALVAVVPVALAVPGTYGYLHGLGG</sequence>
<feature type="transmembrane region" description="Helical" evidence="7">
    <location>
        <begin position="123"/>
        <end position="144"/>
    </location>
</feature>
<dbReference type="GO" id="GO:0005886">
    <property type="term" value="C:plasma membrane"/>
    <property type="evidence" value="ECO:0007669"/>
    <property type="project" value="UniProtKB-SubCell"/>
</dbReference>
<comment type="subcellular location">
    <subcellularLocation>
        <location evidence="1">Cell membrane</location>
        <topology evidence="1">Multi-pass membrane protein</topology>
    </subcellularLocation>
</comment>
<dbReference type="Proteomes" id="UP000293638">
    <property type="component" value="Unassembled WGS sequence"/>
</dbReference>
<feature type="transmembrane region" description="Helical" evidence="7">
    <location>
        <begin position="353"/>
        <end position="369"/>
    </location>
</feature>
<evidence type="ECO:0000259" key="8">
    <source>
        <dbReference type="Pfam" id="PF19053"/>
    </source>
</evidence>
<reference evidence="9 10" key="1">
    <citation type="submission" date="2019-02" db="EMBL/GenBank/DDBJ databases">
        <title>Genomic Encyclopedia of Type Strains, Phase IV (KMG-IV): sequencing the most valuable type-strain genomes for metagenomic binning, comparative biology and taxonomic classification.</title>
        <authorList>
            <person name="Goeker M."/>
        </authorList>
    </citation>
    <scope>NUCLEOTIDE SEQUENCE [LARGE SCALE GENOMIC DNA]</scope>
    <source>
        <strain evidence="9 10">DSM 45622</strain>
    </source>
</reference>
<keyword evidence="4 7" id="KW-0812">Transmembrane</keyword>
<feature type="transmembrane region" description="Helical" evidence="7">
    <location>
        <begin position="242"/>
        <end position="262"/>
    </location>
</feature>
<keyword evidence="5 7" id="KW-1133">Transmembrane helix</keyword>
<feature type="transmembrane region" description="Helical" evidence="7">
    <location>
        <begin position="406"/>
        <end position="427"/>
    </location>
</feature>
<feature type="transmembrane region" description="Helical" evidence="7">
    <location>
        <begin position="327"/>
        <end position="347"/>
    </location>
</feature>
<comment type="caution">
    <text evidence="9">The sequence shown here is derived from an EMBL/GenBank/DDBJ whole genome shotgun (WGS) entry which is preliminary data.</text>
</comment>
<evidence type="ECO:0000256" key="5">
    <source>
        <dbReference type="ARBA" id="ARBA00022989"/>
    </source>
</evidence>
<keyword evidence="10" id="KW-1185">Reference proteome</keyword>
<dbReference type="InterPro" id="IPR044049">
    <property type="entry name" value="EccD_transm"/>
</dbReference>
<feature type="domain" description="EccD-like transmembrane" evidence="8">
    <location>
        <begin position="120"/>
        <end position="468"/>
    </location>
</feature>
<feature type="transmembrane region" description="Helical" evidence="7">
    <location>
        <begin position="439"/>
        <end position="465"/>
    </location>
</feature>
<dbReference type="Pfam" id="PF08817">
    <property type="entry name" value="YukD"/>
    <property type="match status" value="1"/>
</dbReference>
<evidence type="ECO:0000256" key="1">
    <source>
        <dbReference type="ARBA" id="ARBA00004651"/>
    </source>
</evidence>
<dbReference type="NCBIfam" id="TIGR03920">
    <property type="entry name" value="T7SS_EccD"/>
    <property type="match status" value="1"/>
</dbReference>
<evidence type="ECO:0000256" key="2">
    <source>
        <dbReference type="ARBA" id="ARBA00006162"/>
    </source>
</evidence>
<evidence type="ECO:0000313" key="10">
    <source>
        <dbReference type="Proteomes" id="UP000293638"/>
    </source>
</evidence>
<dbReference type="EMBL" id="SGXD01000002">
    <property type="protein sequence ID" value="RZS90375.1"/>
    <property type="molecule type" value="Genomic_DNA"/>
</dbReference>
<feature type="transmembrane region" description="Helical" evidence="7">
    <location>
        <begin position="268"/>
        <end position="288"/>
    </location>
</feature>
<protein>
    <submittedName>
        <fullName evidence="9">Type VII secretion integral membrane protein EccD</fullName>
    </submittedName>
</protein>
<dbReference type="InterPro" id="IPR024962">
    <property type="entry name" value="YukD-like"/>
</dbReference>
<feature type="transmembrane region" description="Helical" evidence="7">
    <location>
        <begin position="381"/>
        <end position="400"/>
    </location>
</feature>
<dbReference type="PIRSF" id="PIRSF017804">
    <property type="entry name" value="Secretion_EccD1"/>
    <property type="match status" value="1"/>
</dbReference>
<feature type="transmembrane region" description="Helical" evidence="7">
    <location>
        <begin position="191"/>
        <end position="210"/>
    </location>
</feature>
<evidence type="ECO:0000256" key="4">
    <source>
        <dbReference type="ARBA" id="ARBA00022692"/>
    </source>
</evidence>
<gene>
    <name evidence="9" type="ORF">EV189_2160</name>
</gene>
<evidence type="ECO:0000313" key="9">
    <source>
        <dbReference type="EMBL" id="RZS90375.1"/>
    </source>
</evidence>